<feature type="compositionally biased region" description="Basic and acidic residues" evidence="1">
    <location>
        <begin position="404"/>
        <end position="417"/>
    </location>
</feature>
<organism evidence="2 3">
    <name type="scientific">Glutinoglossum americanum</name>
    <dbReference type="NCBI Taxonomy" id="1670608"/>
    <lineage>
        <taxon>Eukaryota</taxon>
        <taxon>Fungi</taxon>
        <taxon>Dikarya</taxon>
        <taxon>Ascomycota</taxon>
        <taxon>Pezizomycotina</taxon>
        <taxon>Geoglossomycetes</taxon>
        <taxon>Geoglossales</taxon>
        <taxon>Geoglossaceae</taxon>
        <taxon>Glutinoglossum</taxon>
    </lineage>
</organism>
<accession>A0A9P8I1X3</accession>
<name>A0A9P8I1X3_9PEZI</name>
<dbReference type="AlphaFoldDB" id="A0A9P8I1X3"/>
<feature type="region of interest" description="Disordered" evidence="1">
    <location>
        <begin position="344"/>
        <end position="490"/>
    </location>
</feature>
<dbReference type="OrthoDB" id="438641at2759"/>
<proteinExistence type="predicted"/>
<feature type="compositionally biased region" description="Basic and acidic residues" evidence="1">
    <location>
        <begin position="472"/>
        <end position="489"/>
    </location>
</feature>
<evidence type="ECO:0008006" key="4">
    <source>
        <dbReference type="Google" id="ProtNLM"/>
    </source>
</evidence>
<dbReference type="Proteomes" id="UP000698800">
    <property type="component" value="Unassembled WGS sequence"/>
</dbReference>
<feature type="region of interest" description="Disordered" evidence="1">
    <location>
        <begin position="790"/>
        <end position="822"/>
    </location>
</feature>
<evidence type="ECO:0000256" key="1">
    <source>
        <dbReference type="SAM" id="MobiDB-lite"/>
    </source>
</evidence>
<dbReference type="EMBL" id="JAGHQL010000164">
    <property type="protein sequence ID" value="KAH0537065.1"/>
    <property type="molecule type" value="Genomic_DNA"/>
</dbReference>
<evidence type="ECO:0000313" key="3">
    <source>
        <dbReference type="Proteomes" id="UP000698800"/>
    </source>
</evidence>
<feature type="region of interest" description="Disordered" evidence="1">
    <location>
        <begin position="717"/>
        <end position="749"/>
    </location>
</feature>
<evidence type="ECO:0000313" key="2">
    <source>
        <dbReference type="EMBL" id="KAH0537065.1"/>
    </source>
</evidence>
<gene>
    <name evidence="2" type="ORF">FGG08_006106</name>
</gene>
<feature type="compositionally biased region" description="Polar residues" evidence="1">
    <location>
        <begin position="790"/>
        <end position="799"/>
    </location>
</feature>
<feature type="compositionally biased region" description="Polar residues" evidence="1">
    <location>
        <begin position="430"/>
        <end position="453"/>
    </location>
</feature>
<dbReference type="SUPFAM" id="SSF48452">
    <property type="entry name" value="TPR-like"/>
    <property type="match status" value="1"/>
</dbReference>
<dbReference type="InterPro" id="IPR011990">
    <property type="entry name" value="TPR-like_helical_dom_sf"/>
</dbReference>
<comment type="caution">
    <text evidence="2">The sequence shown here is derived from an EMBL/GenBank/DDBJ whole genome shotgun (WGS) entry which is preliminary data.</text>
</comment>
<protein>
    <recommendedName>
        <fullName evidence="4">MYND-type domain-containing protein</fullName>
    </recommendedName>
</protein>
<feature type="compositionally biased region" description="Polar residues" evidence="1">
    <location>
        <begin position="350"/>
        <end position="360"/>
    </location>
</feature>
<reference evidence="2" key="1">
    <citation type="submission" date="2021-03" db="EMBL/GenBank/DDBJ databases">
        <title>Comparative genomics and phylogenomic investigation of the class Geoglossomycetes provide insights into ecological specialization and systematics.</title>
        <authorList>
            <person name="Melie T."/>
            <person name="Pirro S."/>
            <person name="Miller A.N."/>
            <person name="Quandt A."/>
        </authorList>
    </citation>
    <scope>NUCLEOTIDE SEQUENCE</scope>
    <source>
        <strain evidence="2">GBOQ0MN5Z8</strain>
    </source>
</reference>
<keyword evidence="3" id="KW-1185">Reference proteome</keyword>
<sequence length="822" mass="90893">MEQPNIHVRRTATWLMFKANEHLCEKRPMEALELYTDVLTHYPHPHALLNRSLAYMVLSYPELAVADAFRAAVLATRVGPGCPIYEGIQEYLETVKAAEREFIPWAYGVTQYLDGNAMDVSPCSIGLDAYLSGDGRVSCRHFWYEVECKAKYRLALALWRCGGGAMRDAMDIIDGYTQVCPDVKGWESSFIDLGHLILGDIEGLIEAEDKLKIRLLQDGILRPGTDDEDMFDMRGLRGLVRARITMARREVYPWNKVGRELNENFDRLAKMAMACAPKCRVTVIDEVNFDSAIMPTFILYAGQDIFPGQDILEEVSLLQAATTTIEPKAKFFCDACAASIDFLPRGGRNTPPSTDGNTQNEDVDAHTRTDEGPGSQVRSECMSPAQEDHGKQFNEGAIPIPSRHAPEKRPPGTDDGKQLGGGFVFARPLNPSQTSSRKLNNGGTSNNSSQPVTVDSGVQIGDSGSAPTPAHVSRDEAARASSPELREPYPDSDSILCSHCRKVYFCSPECARHAFSEYHLFSGCRGVEEHVRREIVDDIAGHHPIPDIIPTAHARIYELLLARVLTLAIQRGEHPLQIEEIRHLSGGFFVAPRIGSGSGFCDSDDDLVYGEPEPGPDCIERRKTLPWSYQANIVRPFSLLEKMGLSIFEELDWFDAWVINTLMAKIMASTRFTRGETDDILVGSIHPILSLVSRANADWNCEIDGDERGLYRTVLASQSQHTDSGAEEGSSPSSHNRYAGKGKRPATTEPCINAGEQILLRTDSLQIGVPAAHGISSRLETWIEELESRATQASKSNADNMEGTAPLRETLSRLSAVRLEQD</sequence>